<reference evidence="7 8" key="1">
    <citation type="submission" date="2019-04" db="EMBL/GenBank/DDBJ databases">
        <title>High contiguity whole genome sequence and gene annotation resource for two Venturia nashicola isolates.</title>
        <authorList>
            <person name="Prokchorchik M."/>
            <person name="Won K."/>
            <person name="Lee Y."/>
            <person name="Choi E.D."/>
            <person name="Segonzac C."/>
            <person name="Sohn K.H."/>
        </authorList>
    </citation>
    <scope>NUCLEOTIDE SEQUENCE [LARGE SCALE GENOMIC DNA]</scope>
    <source>
        <strain evidence="7 8">PRI2</strain>
    </source>
</reference>
<name>A0A4Z1P679_9PEZI</name>
<evidence type="ECO:0000256" key="2">
    <source>
        <dbReference type="ARBA" id="ARBA00004496"/>
    </source>
</evidence>
<sequence>MASPANSIPDTQLGLTSDEIRTLRYHQQVAISQAGGSSRAASQASSQHRLLIDPGSLAALANYFDRLMYSIQARWTSLYQQTQNATTQQYDRAGNAIEMADAEIARFHDILRQIDELQTEFAKIKRIGDIVKAFRARVEALDRQV</sequence>
<dbReference type="Proteomes" id="UP000298493">
    <property type="component" value="Unassembled WGS sequence"/>
</dbReference>
<proteinExistence type="inferred from homology"/>
<protein>
    <recommendedName>
        <fullName evidence="4">Biogenesis of lysosome-related organelles complex 1 subunit CNL1</fullName>
    </recommendedName>
    <alternativeName>
        <fullName evidence="6">CNO-like protein 1</fullName>
    </alternativeName>
</protein>
<comment type="caution">
    <text evidence="7">The sequence shown here is derived from an EMBL/GenBank/DDBJ whole genome shotgun (WGS) entry which is preliminary data.</text>
</comment>
<evidence type="ECO:0000313" key="7">
    <source>
        <dbReference type="EMBL" id="TID15942.1"/>
    </source>
</evidence>
<dbReference type="GO" id="GO:0007032">
    <property type="term" value="P:endosome organization"/>
    <property type="evidence" value="ECO:0007669"/>
    <property type="project" value="TreeGrafter"/>
</dbReference>
<dbReference type="GO" id="GO:0031083">
    <property type="term" value="C:BLOC-1 complex"/>
    <property type="evidence" value="ECO:0007669"/>
    <property type="project" value="InterPro"/>
</dbReference>
<dbReference type="GO" id="GO:0005737">
    <property type="term" value="C:cytoplasm"/>
    <property type="evidence" value="ECO:0007669"/>
    <property type="project" value="UniProtKB-SubCell"/>
</dbReference>
<dbReference type="InterPro" id="IPR034455">
    <property type="entry name" value="CNL1"/>
</dbReference>
<evidence type="ECO:0000256" key="5">
    <source>
        <dbReference type="ARBA" id="ARBA00022490"/>
    </source>
</evidence>
<comment type="subcellular location">
    <subcellularLocation>
        <location evidence="2">Cytoplasm</location>
    </subcellularLocation>
</comment>
<comment type="function">
    <text evidence="1">Component of the biogenesis of lysosome-related organelles complex-1 (BLOC-1), a complex that is involved in endosomal cargo sorting.</text>
</comment>
<gene>
    <name evidence="7" type="ORF">E6O75_ATG09000</name>
</gene>
<evidence type="ECO:0000256" key="6">
    <source>
        <dbReference type="ARBA" id="ARBA00029995"/>
    </source>
</evidence>
<dbReference type="STRING" id="86259.A0A4Z1P679"/>
<dbReference type="PANTHER" id="PTHR39145">
    <property type="entry name" value="BIOGENESIS OF LYSOSOME-RELATED ORGANELLES COMPLEX 1 SUBUNIT CNL1"/>
    <property type="match status" value="1"/>
</dbReference>
<organism evidence="7 8">
    <name type="scientific">Venturia nashicola</name>
    <dbReference type="NCBI Taxonomy" id="86259"/>
    <lineage>
        <taxon>Eukaryota</taxon>
        <taxon>Fungi</taxon>
        <taxon>Dikarya</taxon>
        <taxon>Ascomycota</taxon>
        <taxon>Pezizomycotina</taxon>
        <taxon>Dothideomycetes</taxon>
        <taxon>Pleosporomycetidae</taxon>
        <taxon>Venturiales</taxon>
        <taxon>Venturiaceae</taxon>
        <taxon>Venturia</taxon>
    </lineage>
</organism>
<comment type="similarity">
    <text evidence="3">Belongs to the BLOC1S4 family.</text>
</comment>
<dbReference type="AlphaFoldDB" id="A0A4Z1P679"/>
<dbReference type="EMBL" id="SNSC02000019">
    <property type="protein sequence ID" value="TID15942.1"/>
    <property type="molecule type" value="Genomic_DNA"/>
</dbReference>
<evidence type="ECO:0000256" key="3">
    <source>
        <dbReference type="ARBA" id="ARBA00007289"/>
    </source>
</evidence>
<evidence type="ECO:0000256" key="4">
    <source>
        <dbReference type="ARBA" id="ARBA00014971"/>
    </source>
</evidence>
<keyword evidence="8" id="KW-1185">Reference proteome</keyword>
<accession>A0A4Z1P679</accession>
<evidence type="ECO:0000313" key="8">
    <source>
        <dbReference type="Proteomes" id="UP000298493"/>
    </source>
</evidence>
<dbReference type="PANTHER" id="PTHR39145:SF1">
    <property type="entry name" value="BIOGENESIS OF LYSOSOME-RELATED ORGANELLES COMPLEX 1 SUBUNIT CNL1"/>
    <property type="match status" value="1"/>
</dbReference>
<evidence type="ECO:0000256" key="1">
    <source>
        <dbReference type="ARBA" id="ARBA00003807"/>
    </source>
</evidence>
<keyword evidence="5" id="KW-0963">Cytoplasm</keyword>